<gene>
    <name evidence="1" type="ORF">P8A18_22240</name>
</gene>
<dbReference type="RefSeq" id="WP_306056964.1">
    <property type="nucleotide sequence ID" value="NZ_CP120997.1"/>
</dbReference>
<dbReference type="Proteomes" id="UP001239522">
    <property type="component" value="Chromosome"/>
</dbReference>
<keyword evidence="2" id="KW-1185">Reference proteome</keyword>
<evidence type="ECO:0000313" key="2">
    <source>
        <dbReference type="Proteomes" id="UP001239522"/>
    </source>
</evidence>
<name>A0ABY9HN50_9ACTN</name>
<organism evidence="1 2">
    <name type="scientific">Streptomyces castrisilvae</name>
    <dbReference type="NCBI Taxonomy" id="3033811"/>
    <lineage>
        <taxon>Bacteria</taxon>
        <taxon>Bacillati</taxon>
        <taxon>Actinomycetota</taxon>
        <taxon>Actinomycetes</taxon>
        <taxon>Kitasatosporales</taxon>
        <taxon>Streptomycetaceae</taxon>
        <taxon>Streptomyces</taxon>
    </lineage>
</organism>
<protein>
    <recommendedName>
        <fullName evidence="3">Tautomerase cis-CaaD-like domain-containing protein</fullName>
    </recommendedName>
</protein>
<evidence type="ECO:0000313" key="1">
    <source>
        <dbReference type="EMBL" id="WLQ35978.1"/>
    </source>
</evidence>
<accession>A0ABY9HN50</accession>
<sequence length="143" mass="15456">MSVSLYYTARRATPLTDSESAAVARVVAAHRTSFPYEDEESLYVYDPRTAEPGQVLDGSTKMPFDPGRLLPVIAHVLDSVTELRRALPDADWRVHMDDLDVPWDEAEGYALPGMRDADLAAELSAAGRDAVAGAPDGRATLGP</sequence>
<evidence type="ECO:0008006" key="3">
    <source>
        <dbReference type="Google" id="ProtNLM"/>
    </source>
</evidence>
<reference evidence="1 2" key="1">
    <citation type="submission" date="2023-03" db="EMBL/GenBank/DDBJ databases">
        <title>Isolation and description of six Streptomyces strains from soil environments, able to metabolize different microbial glucans.</title>
        <authorList>
            <person name="Widen T."/>
            <person name="Larsbrink J."/>
        </authorList>
    </citation>
    <scope>NUCLEOTIDE SEQUENCE [LARGE SCALE GENOMIC DNA]</scope>
    <source>
        <strain evidence="1 2">Mut1</strain>
    </source>
</reference>
<proteinExistence type="predicted"/>
<dbReference type="EMBL" id="CP120997">
    <property type="protein sequence ID" value="WLQ35978.1"/>
    <property type="molecule type" value="Genomic_DNA"/>
</dbReference>